<organism evidence="2 3">
    <name type="scientific">Aquincola tertiaricarbonis</name>
    <dbReference type="NCBI Taxonomy" id="391953"/>
    <lineage>
        <taxon>Bacteria</taxon>
        <taxon>Pseudomonadati</taxon>
        <taxon>Pseudomonadota</taxon>
        <taxon>Betaproteobacteria</taxon>
        <taxon>Burkholderiales</taxon>
        <taxon>Sphaerotilaceae</taxon>
        <taxon>Aquincola</taxon>
    </lineage>
</organism>
<evidence type="ECO:0000313" key="2">
    <source>
        <dbReference type="EMBL" id="URI08943.1"/>
    </source>
</evidence>
<dbReference type="InterPro" id="IPR006171">
    <property type="entry name" value="TOPRIM_dom"/>
</dbReference>
<feature type="domain" description="Toprim" evidence="1">
    <location>
        <begin position="184"/>
        <end position="278"/>
    </location>
</feature>
<reference evidence="2" key="1">
    <citation type="submission" date="2022-05" db="EMBL/GenBank/DDBJ databases">
        <title>An RpoN-dependent PEP-CTERM gene is involved in floc formation of an Aquincola tertiaricarbonis strain.</title>
        <authorList>
            <person name="Qiu D."/>
            <person name="Xia M."/>
        </authorList>
    </citation>
    <scope>NUCLEOTIDE SEQUENCE</scope>
    <source>
        <strain evidence="2">RN12</strain>
    </source>
</reference>
<accession>A0ABY4SB22</accession>
<keyword evidence="3" id="KW-1185">Reference proteome</keyword>
<sequence>MSGTFEEALHAAGLRPRDVIPDGLWHRCPTIDKPKKKNGVYKLDVCGSKGWYRNWGDPVLGVAFWKQDGPARTLRRVDEAKIAAARERDRRNRIEGIRKARALWAAGTPMRELHPYLRDKGLQPRGCAQLRTWRGWLLIPVMVDNSLLNVQRIGADGKKLFVKHAPVKGGCYVLGRPDAAVTAFCEGFATGLAVYQSVRHCRVVVAYDAGNLFPVVERFKPTGSVVLVADNDHGTLARRGFNPGLQAARNAAELCDAGVTWPEGIEGTDFADTLYEWGEGAAGRIERQVLAAARFVFRECAL</sequence>
<dbReference type="Pfam" id="PF13362">
    <property type="entry name" value="Toprim_3"/>
    <property type="match status" value="1"/>
</dbReference>
<name>A0ABY4SB22_AQUTE</name>
<evidence type="ECO:0000313" key="3">
    <source>
        <dbReference type="Proteomes" id="UP001056201"/>
    </source>
</evidence>
<proteinExistence type="predicted"/>
<evidence type="ECO:0000259" key="1">
    <source>
        <dbReference type="Pfam" id="PF13362"/>
    </source>
</evidence>
<gene>
    <name evidence="2" type="ORF">MW290_25580</name>
</gene>
<dbReference type="EMBL" id="CP097636">
    <property type="protein sequence ID" value="URI08943.1"/>
    <property type="molecule type" value="Genomic_DNA"/>
</dbReference>
<protein>
    <submittedName>
        <fullName evidence="2">Toprim domain-containing protein</fullName>
    </submittedName>
</protein>
<dbReference type="Proteomes" id="UP001056201">
    <property type="component" value="Chromosome 2"/>
</dbReference>
<dbReference type="RefSeq" id="WP_250197161.1">
    <property type="nucleotide sequence ID" value="NZ_CP097636.1"/>
</dbReference>